<comment type="caution">
    <text evidence="1">The sequence shown here is derived from an EMBL/GenBank/DDBJ whole genome shotgun (WGS) entry which is preliminary data.</text>
</comment>
<evidence type="ECO:0008006" key="3">
    <source>
        <dbReference type="Google" id="ProtNLM"/>
    </source>
</evidence>
<protein>
    <recommendedName>
        <fullName evidence="3">WD40 repeat domain-containing protein</fullName>
    </recommendedName>
</protein>
<dbReference type="Proteomes" id="UP001501231">
    <property type="component" value="Unassembled WGS sequence"/>
</dbReference>
<dbReference type="InterPro" id="IPR015943">
    <property type="entry name" value="WD40/YVTN_repeat-like_dom_sf"/>
</dbReference>
<name>A0ABP5VLE5_9ACTN</name>
<dbReference type="InterPro" id="IPR011044">
    <property type="entry name" value="Quino_amine_DH_bsu"/>
</dbReference>
<keyword evidence="2" id="KW-1185">Reference proteome</keyword>
<dbReference type="RefSeq" id="WP_344586943.1">
    <property type="nucleotide sequence ID" value="NZ_BAAARW010000002.1"/>
</dbReference>
<reference evidence="2" key="1">
    <citation type="journal article" date="2019" name="Int. J. Syst. Evol. Microbiol.">
        <title>The Global Catalogue of Microorganisms (GCM) 10K type strain sequencing project: providing services to taxonomists for standard genome sequencing and annotation.</title>
        <authorList>
            <consortium name="The Broad Institute Genomics Platform"/>
            <consortium name="The Broad Institute Genome Sequencing Center for Infectious Disease"/>
            <person name="Wu L."/>
            <person name="Ma J."/>
        </authorList>
    </citation>
    <scope>NUCLEOTIDE SEQUENCE [LARGE SCALE GENOMIC DNA]</scope>
    <source>
        <strain evidence="2">JCM 3325</strain>
    </source>
</reference>
<dbReference type="EMBL" id="BAAARW010000002">
    <property type="protein sequence ID" value="GAA2402429.1"/>
    <property type="molecule type" value="Genomic_DNA"/>
</dbReference>
<evidence type="ECO:0000313" key="2">
    <source>
        <dbReference type="Proteomes" id="UP001501231"/>
    </source>
</evidence>
<accession>A0ABP5VLE5</accession>
<dbReference type="SUPFAM" id="SSF50969">
    <property type="entry name" value="YVTN repeat-like/Quinoprotein amine dehydrogenase"/>
    <property type="match status" value="1"/>
</dbReference>
<proteinExistence type="predicted"/>
<sequence>MKIEKDLEAEAFLEALQAADWDSFTPERDLPPLRAALAGLQDRHYGLVKDAHRYTTGRLKEHGAVLFHQDVHSGPLTACALSPCGRWLATAGGALAIWEVPEGRCVNVIDVPEGADQIRWSSDGTRVLTGKGTWDPFGAGGALDEQVRAPAPASSALSSDGRRAVLEADGVTILDAAGRHLYDLDSAPRAWAWSPDARQGACLTTADEIDIWTLGDGAEKTDVLHFAPTDATGVLWGADDIVVSTSATALYFNRTDGAFIGCHHFNLRPSGPRPLELDGRDLAEDFPRDPTYAFDPDTWAAAFSSGVVIAPTEHDEYATLLPASLCWAVGRRFAWPAEWGGLEVVPDAIAAVDHLPPPDRERLASFRGPGLPFPATRGWPPPNAGTVDDLFRTFETAYDETESPQQIWAEEVLRGAAVIRARRGEVRQALDLVAKQRDENRPHAAAEVAMILGDRTGFPHTDDEIETMWRGRAAVAGAVGGACAALGDTSRADRWFGRAREAIPSSDAWRDRLPVIWALTECGREDEARALLDEGTGVPVWRDDVPYLGYLLRRGETGRAEELLRAGWFEDWQAVRLLVRHVLPDLLELYGERHNVWVKDSLAEARRTGESAAEDVETLKQAHTDLLKIPLVRRDHETADLVRKATELGHVGAVLDLLPVLPLPDQYGVNGSDRPAAAFAALRIITTGADVDCW</sequence>
<gene>
    <name evidence="1" type="ORF">GCM10010191_07380</name>
</gene>
<dbReference type="Gene3D" id="2.130.10.10">
    <property type="entry name" value="YVTN repeat-like/Quinoprotein amine dehydrogenase"/>
    <property type="match status" value="1"/>
</dbReference>
<evidence type="ECO:0000313" key="1">
    <source>
        <dbReference type="EMBL" id="GAA2402429.1"/>
    </source>
</evidence>
<organism evidence="1 2">
    <name type="scientific">Actinomadura vinacea</name>
    <dbReference type="NCBI Taxonomy" id="115336"/>
    <lineage>
        <taxon>Bacteria</taxon>
        <taxon>Bacillati</taxon>
        <taxon>Actinomycetota</taxon>
        <taxon>Actinomycetes</taxon>
        <taxon>Streptosporangiales</taxon>
        <taxon>Thermomonosporaceae</taxon>
        <taxon>Actinomadura</taxon>
    </lineage>
</organism>